<protein>
    <submittedName>
        <fullName evidence="1">Uncharacterized protein</fullName>
    </submittedName>
</protein>
<organism evidence="1 2">
    <name type="scientific">Mya arenaria</name>
    <name type="common">Soft-shell clam</name>
    <dbReference type="NCBI Taxonomy" id="6604"/>
    <lineage>
        <taxon>Eukaryota</taxon>
        <taxon>Metazoa</taxon>
        <taxon>Spiralia</taxon>
        <taxon>Lophotrochozoa</taxon>
        <taxon>Mollusca</taxon>
        <taxon>Bivalvia</taxon>
        <taxon>Autobranchia</taxon>
        <taxon>Heteroconchia</taxon>
        <taxon>Euheterodonta</taxon>
        <taxon>Imparidentia</taxon>
        <taxon>Neoheterodontei</taxon>
        <taxon>Myida</taxon>
        <taxon>Myoidea</taxon>
        <taxon>Myidae</taxon>
        <taxon>Mya</taxon>
    </lineage>
</organism>
<dbReference type="Proteomes" id="UP001164746">
    <property type="component" value="Chromosome 4"/>
</dbReference>
<gene>
    <name evidence="1" type="ORF">MAR_009645</name>
</gene>
<reference evidence="1" key="1">
    <citation type="submission" date="2022-11" db="EMBL/GenBank/DDBJ databases">
        <title>Centuries of genome instability and evolution in soft-shell clam transmissible cancer (bioRxiv).</title>
        <authorList>
            <person name="Hart S.F.M."/>
            <person name="Yonemitsu M.A."/>
            <person name="Giersch R.M."/>
            <person name="Beal B.F."/>
            <person name="Arriagada G."/>
            <person name="Davis B.W."/>
            <person name="Ostrander E.A."/>
            <person name="Goff S.P."/>
            <person name="Metzger M.J."/>
        </authorList>
    </citation>
    <scope>NUCLEOTIDE SEQUENCE</scope>
    <source>
        <strain evidence="1">MELC-2E11</strain>
        <tissue evidence="1">Siphon/mantle</tissue>
    </source>
</reference>
<keyword evidence="2" id="KW-1185">Reference proteome</keyword>
<evidence type="ECO:0000313" key="2">
    <source>
        <dbReference type="Proteomes" id="UP001164746"/>
    </source>
</evidence>
<evidence type="ECO:0000313" key="1">
    <source>
        <dbReference type="EMBL" id="WAR03087.1"/>
    </source>
</evidence>
<proteinExistence type="predicted"/>
<dbReference type="EMBL" id="CP111015">
    <property type="protein sequence ID" value="WAR03087.1"/>
    <property type="molecule type" value="Genomic_DNA"/>
</dbReference>
<accession>A0ABY7E2R8</accession>
<name>A0ABY7E2R8_MYAAR</name>
<sequence>MCCDTLLLKFPSRFGFGPEVNTESKASFQLRINRSNGRQPDMLSKGDSVFSEQICRQLLLECFLAWNSL</sequence>